<keyword evidence="1" id="KW-0472">Membrane</keyword>
<evidence type="ECO:0000313" key="3">
    <source>
        <dbReference type="Proteomes" id="UP001295684"/>
    </source>
</evidence>
<evidence type="ECO:0000256" key="1">
    <source>
        <dbReference type="SAM" id="Phobius"/>
    </source>
</evidence>
<reference evidence="2" key="1">
    <citation type="submission" date="2023-07" db="EMBL/GenBank/DDBJ databases">
        <authorList>
            <consortium name="AG Swart"/>
            <person name="Singh M."/>
            <person name="Singh A."/>
            <person name="Seah K."/>
            <person name="Emmerich C."/>
        </authorList>
    </citation>
    <scope>NUCLEOTIDE SEQUENCE</scope>
    <source>
        <strain evidence="2">DP1</strain>
    </source>
</reference>
<feature type="transmembrane region" description="Helical" evidence="1">
    <location>
        <begin position="86"/>
        <end position="105"/>
    </location>
</feature>
<feature type="transmembrane region" description="Helical" evidence="1">
    <location>
        <begin position="42"/>
        <end position="66"/>
    </location>
</feature>
<accession>A0AAD1Y5D0</accession>
<organism evidence="2 3">
    <name type="scientific">Euplotes crassus</name>
    <dbReference type="NCBI Taxonomy" id="5936"/>
    <lineage>
        <taxon>Eukaryota</taxon>
        <taxon>Sar</taxon>
        <taxon>Alveolata</taxon>
        <taxon>Ciliophora</taxon>
        <taxon>Intramacronucleata</taxon>
        <taxon>Spirotrichea</taxon>
        <taxon>Hypotrichia</taxon>
        <taxon>Euplotida</taxon>
        <taxon>Euplotidae</taxon>
        <taxon>Moneuplotes</taxon>
    </lineage>
</organism>
<evidence type="ECO:0000313" key="2">
    <source>
        <dbReference type="EMBL" id="CAI2383207.1"/>
    </source>
</evidence>
<keyword evidence="1" id="KW-0812">Transmembrane</keyword>
<sequence length="106" mass="12390">MLFSLLHKQRIIISQESMLKLKNWVIERDTDIFNSHDNQRMIFLFCFIKVCASPLNLVHSVLLFVSKLWPWPRLPVSASIENLLRLGIGILGTAFGNNFFFSIYIY</sequence>
<dbReference type="EMBL" id="CAMPGE010025451">
    <property type="protein sequence ID" value="CAI2383207.1"/>
    <property type="molecule type" value="Genomic_DNA"/>
</dbReference>
<keyword evidence="1" id="KW-1133">Transmembrane helix</keyword>
<proteinExistence type="predicted"/>
<comment type="caution">
    <text evidence="2">The sequence shown here is derived from an EMBL/GenBank/DDBJ whole genome shotgun (WGS) entry which is preliminary data.</text>
</comment>
<protein>
    <submittedName>
        <fullName evidence="2">Uncharacterized protein</fullName>
    </submittedName>
</protein>
<dbReference type="AlphaFoldDB" id="A0AAD1Y5D0"/>
<dbReference type="Proteomes" id="UP001295684">
    <property type="component" value="Unassembled WGS sequence"/>
</dbReference>
<name>A0AAD1Y5D0_EUPCR</name>
<keyword evidence="3" id="KW-1185">Reference proteome</keyword>
<gene>
    <name evidence="2" type="ORF">ECRASSUSDP1_LOCUS24701</name>
</gene>